<protein>
    <recommendedName>
        <fullName evidence="4">Serine kinase/phosphatase</fullName>
    </recommendedName>
</protein>
<evidence type="ECO:0008006" key="4">
    <source>
        <dbReference type="Google" id="ProtNLM"/>
    </source>
</evidence>
<keyword evidence="3" id="KW-1185">Reference proteome</keyword>
<feature type="compositionally biased region" description="Acidic residues" evidence="1">
    <location>
        <begin position="69"/>
        <end position="79"/>
    </location>
</feature>
<gene>
    <name evidence="2" type="ORF">JN757_16915</name>
</gene>
<feature type="compositionally biased region" description="Basic and acidic residues" evidence="1">
    <location>
        <begin position="59"/>
        <end position="68"/>
    </location>
</feature>
<proteinExistence type="predicted"/>
<name>A0ABX7GB07_9PSED</name>
<accession>A0ABX7GB07</accession>
<evidence type="ECO:0000313" key="3">
    <source>
        <dbReference type="Proteomes" id="UP000663686"/>
    </source>
</evidence>
<dbReference type="EMBL" id="CP069352">
    <property type="protein sequence ID" value="QRK82236.1"/>
    <property type="molecule type" value="Genomic_DNA"/>
</dbReference>
<feature type="compositionally biased region" description="Acidic residues" evidence="1">
    <location>
        <begin position="41"/>
        <end position="56"/>
    </location>
</feature>
<feature type="compositionally biased region" description="Basic and acidic residues" evidence="1">
    <location>
        <begin position="29"/>
        <end position="40"/>
    </location>
</feature>
<organism evidence="2 3">
    <name type="scientific">Pseudomonas granadensis</name>
    <dbReference type="NCBI Taxonomy" id="1421430"/>
    <lineage>
        <taxon>Bacteria</taxon>
        <taxon>Pseudomonadati</taxon>
        <taxon>Pseudomonadota</taxon>
        <taxon>Gammaproteobacteria</taxon>
        <taxon>Pseudomonadales</taxon>
        <taxon>Pseudomonadaceae</taxon>
        <taxon>Pseudomonas</taxon>
    </lineage>
</organism>
<evidence type="ECO:0000256" key="1">
    <source>
        <dbReference type="SAM" id="MobiDB-lite"/>
    </source>
</evidence>
<evidence type="ECO:0000313" key="2">
    <source>
        <dbReference type="EMBL" id="QRK82236.1"/>
    </source>
</evidence>
<feature type="region of interest" description="Disordered" evidence="1">
    <location>
        <begin position="1"/>
        <end position="79"/>
    </location>
</feature>
<dbReference type="RefSeq" id="WP_203418409.1">
    <property type="nucleotide sequence ID" value="NZ_CP069352.1"/>
</dbReference>
<sequence>MTNDPNLQSATVQNDPLPTTPDPLSPGRTEVDPMKDRGIDELPDNEGEIPLDDDSAGLDPERVRRETDNAEMDDQPNPR</sequence>
<dbReference type="Proteomes" id="UP000663686">
    <property type="component" value="Chromosome"/>
</dbReference>
<feature type="compositionally biased region" description="Polar residues" evidence="1">
    <location>
        <begin position="1"/>
        <end position="14"/>
    </location>
</feature>
<reference evidence="2 3" key="1">
    <citation type="submission" date="2021-03" db="EMBL/GenBank/DDBJ databases">
        <title>P. granadensis CT364 genome publication.</title>
        <authorList>
            <person name="Stach J."/>
            <person name="Montero-Calasanz Md.C."/>
        </authorList>
    </citation>
    <scope>NUCLEOTIDE SEQUENCE [LARGE SCALE GENOMIC DNA]</scope>
    <source>
        <strain evidence="2 3">CT364</strain>
    </source>
</reference>